<dbReference type="Proteomes" id="UP000289954">
    <property type="component" value="Unassembled WGS sequence"/>
</dbReference>
<feature type="transmembrane region" description="Helical" evidence="2">
    <location>
        <begin position="53"/>
        <end position="73"/>
    </location>
</feature>
<comment type="caution">
    <text evidence="3">The sequence shown here is derived from an EMBL/GenBank/DDBJ whole genome shotgun (WGS) entry which is preliminary data.</text>
</comment>
<reference evidence="3 4" key="1">
    <citation type="submission" date="2019-01" db="EMBL/GenBank/DDBJ databases">
        <title>Draft genome sequence of Cellulomonas takizawaensis strain TKZ-21.</title>
        <authorList>
            <person name="Yamamura H."/>
            <person name="Hayashi T."/>
            <person name="Hamada M."/>
            <person name="Serisawa Y."/>
            <person name="Matsuyama K."/>
            <person name="Nakagawa Y."/>
            <person name="Otoguro M."/>
            <person name="Yanagida F."/>
            <person name="Hayakawa M."/>
        </authorList>
    </citation>
    <scope>NUCLEOTIDE SEQUENCE [LARGE SCALE GENOMIC DNA]</scope>
    <source>
        <strain evidence="3 4">NBRC12680</strain>
    </source>
</reference>
<keyword evidence="4" id="KW-1185">Reference proteome</keyword>
<feature type="transmembrane region" description="Helical" evidence="2">
    <location>
        <begin position="26"/>
        <end position="47"/>
    </location>
</feature>
<keyword evidence="2" id="KW-0472">Membrane</keyword>
<protein>
    <submittedName>
        <fullName evidence="3">Uncharacterized protein</fullName>
    </submittedName>
</protein>
<gene>
    <name evidence="3" type="ORF">CBZ_33110</name>
</gene>
<dbReference type="EMBL" id="BIMR01000352">
    <property type="protein sequence ID" value="GCE78255.1"/>
    <property type="molecule type" value="Genomic_DNA"/>
</dbReference>
<dbReference type="RefSeq" id="WP_130782914.1">
    <property type="nucleotide sequence ID" value="NZ_BIMR01000352.1"/>
</dbReference>
<keyword evidence="2" id="KW-0812">Transmembrane</keyword>
<feature type="region of interest" description="Disordered" evidence="1">
    <location>
        <begin position="75"/>
        <end position="94"/>
    </location>
</feature>
<dbReference type="AlphaFoldDB" id="A0A402DVY0"/>
<keyword evidence="2" id="KW-1133">Transmembrane helix</keyword>
<proteinExistence type="predicted"/>
<sequence>MGRHGGGGEPVPTTRTGRLRAAVVRWLERLAIALGAGAAALAVLRWSGVSWTTTWWCVGGVALLVLVASALAATVPQPAPPSRPARTGRDAPHR</sequence>
<evidence type="ECO:0000313" key="3">
    <source>
        <dbReference type="EMBL" id="GCE78255.1"/>
    </source>
</evidence>
<organism evidence="3 4">
    <name type="scientific">Cellulomonas biazotea</name>
    <dbReference type="NCBI Taxonomy" id="1709"/>
    <lineage>
        <taxon>Bacteria</taxon>
        <taxon>Bacillati</taxon>
        <taxon>Actinomycetota</taxon>
        <taxon>Actinomycetes</taxon>
        <taxon>Micrococcales</taxon>
        <taxon>Cellulomonadaceae</taxon>
        <taxon>Cellulomonas</taxon>
    </lineage>
</organism>
<evidence type="ECO:0000313" key="4">
    <source>
        <dbReference type="Proteomes" id="UP000289954"/>
    </source>
</evidence>
<accession>A0A402DVY0</accession>
<evidence type="ECO:0000256" key="1">
    <source>
        <dbReference type="SAM" id="MobiDB-lite"/>
    </source>
</evidence>
<evidence type="ECO:0000256" key="2">
    <source>
        <dbReference type="SAM" id="Phobius"/>
    </source>
</evidence>
<name>A0A402DVY0_9CELL</name>